<dbReference type="EMBL" id="BGZK01000319">
    <property type="protein sequence ID" value="GBP36485.1"/>
    <property type="molecule type" value="Genomic_DNA"/>
</dbReference>
<sequence>MFSIGCCDSELNDGAFVLCCWTRRRYFDFLGFCARCGFIIDERPDKGSRVSYAIGCVRFCNGIAEMATRPLEECRPMFGGRARGGRRSPPSEAGAARPGSFLRYGVDMEFDMVMPIFLIIHF</sequence>
<dbReference type="AlphaFoldDB" id="A0A4C1VFN3"/>
<keyword evidence="2" id="KW-1185">Reference proteome</keyword>
<name>A0A4C1VFN3_EUMVA</name>
<proteinExistence type="predicted"/>
<evidence type="ECO:0000313" key="1">
    <source>
        <dbReference type="EMBL" id="GBP36485.1"/>
    </source>
</evidence>
<reference evidence="1 2" key="1">
    <citation type="journal article" date="2019" name="Commun. Biol.">
        <title>The bagworm genome reveals a unique fibroin gene that provides high tensile strength.</title>
        <authorList>
            <person name="Kono N."/>
            <person name="Nakamura H."/>
            <person name="Ohtoshi R."/>
            <person name="Tomita M."/>
            <person name="Numata K."/>
            <person name="Arakawa K."/>
        </authorList>
    </citation>
    <scope>NUCLEOTIDE SEQUENCE [LARGE SCALE GENOMIC DNA]</scope>
</reference>
<organism evidence="1 2">
    <name type="scientific">Eumeta variegata</name>
    <name type="common">Bagworm moth</name>
    <name type="synonym">Eumeta japonica</name>
    <dbReference type="NCBI Taxonomy" id="151549"/>
    <lineage>
        <taxon>Eukaryota</taxon>
        <taxon>Metazoa</taxon>
        <taxon>Ecdysozoa</taxon>
        <taxon>Arthropoda</taxon>
        <taxon>Hexapoda</taxon>
        <taxon>Insecta</taxon>
        <taxon>Pterygota</taxon>
        <taxon>Neoptera</taxon>
        <taxon>Endopterygota</taxon>
        <taxon>Lepidoptera</taxon>
        <taxon>Glossata</taxon>
        <taxon>Ditrysia</taxon>
        <taxon>Tineoidea</taxon>
        <taxon>Psychidae</taxon>
        <taxon>Oiketicinae</taxon>
        <taxon>Eumeta</taxon>
    </lineage>
</organism>
<protein>
    <submittedName>
        <fullName evidence="1">Uncharacterized protein</fullName>
    </submittedName>
</protein>
<comment type="caution">
    <text evidence="1">The sequence shown here is derived from an EMBL/GenBank/DDBJ whole genome shotgun (WGS) entry which is preliminary data.</text>
</comment>
<evidence type="ECO:0000313" key="2">
    <source>
        <dbReference type="Proteomes" id="UP000299102"/>
    </source>
</evidence>
<gene>
    <name evidence="1" type="ORF">EVAR_8318_1</name>
</gene>
<accession>A0A4C1VFN3</accession>
<dbReference type="Proteomes" id="UP000299102">
    <property type="component" value="Unassembled WGS sequence"/>
</dbReference>